<reference evidence="1 2" key="1">
    <citation type="submission" date="2019-08" db="EMBL/GenBank/DDBJ databases">
        <title>Whole genome of Aphis craccivora.</title>
        <authorList>
            <person name="Voronova N.V."/>
            <person name="Shulinski R.S."/>
            <person name="Bandarenka Y.V."/>
            <person name="Zhorov D.G."/>
            <person name="Warner D."/>
        </authorList>
    </citation>
    <scope>NUCLEOTIDE SEQUENCE [LARGE SCALE GENOMIC DNA]</scope>
    <source>
        <strain evidence="1">180601</strain>
        <tissue evidence="1">Whole Body</tissue>
    </source>
</reference>
<protein>
    <submittedName>
        <fullName evidence="1">Uncharacterized protein</fullName>
    </submittedName>
</protein>
<comment type="caution">
    <text evidence="1">The sequence shown here is derived from an EMBL/GenBank/DDBJ whole genome shotgun (WGS) entry which is preliminary data.</text>
</comment>
<feature type="non-terminal residue" evidence="1">
    <location>
        <position position="1"/>
    </location>
</feature>
<dbReference type="PANTHER" id="PTHR37162">
    <property type="entry name" value="HAT FAMILY DIMERISATION DOMAINCONTAINING PROTEIN-RELATED"/>
    <property type="match status" value="1"/>
</dbReference>
<dbReference type="PANTHER" id="PTHR37162:SF1">
    <property type="entry name" value="BED-TYPE DOMAIN-CONTAINING PROTEIN"/>
    <property type="match status" value="1"/>
</dbReference>
<dbReference type="OrthoDB" id="6608221at2759"/>
<dbReference type="AlphaFoldDB" id="A0A6G0Y0J1"/>
<sequence>NFSDDSEEDVHLTPPKKIIKNPTKHRAQKFRSEGLRVENLKKWLVPVDEDPLKAKCKLCNFTMVAELSKIKAHGNGKKHKQIEACKEIKQKSIKTFTTNKTPTKLDIDVKMAEIKLTAFMTEHNIAFLATDHLTDKEELVSYLKTVQFSILTDESPDIGTVKSSCVILRFFDSKSGKIENKFWDLYKVYDSKNPGNATAEKLAI</sequence>
<organism evidence="1 2">
    <name type="scientific">Aphis craccivora</name>
    <name type="common">Cowpea aphid</name>
    <dbReference type="NCBI Taxonomy" id="307492"/>
    <lineage>
        <taxon>Eukaryota</taxon>
        <taxon>Metazoa</taxon>
        <taxon>Ecdysozoa</taxon>
        <taxon>Arthropoda</taxon>
        <taxon>Hexapoda</taxon>
        <taxon>Insecta</taxon>
        <taxon>Pterygota</taxon>
        <taxon>Neoptera</taxon>
        <taxon>Paraneoptera</taxon>
        <taxon>Hemiptera</taxon>
        <taxon>Sternorrhyncha</taxon>
        <taxon>Aphidomorpha</taxon>
        <taxon>Aphidoidea</taxon>
        <taxon>Aphididae</taxon>
        <taxon>Aphidini</taxon>
        <taxon>Aphis</taxon>
        <taxon>Aphis</taxon>
    </lineage>
</organism>
<gene>
    <name evidence="1" type="ORF">FWK35_00024153</name>
</gene>
<name>A0A6G0Y0J1_APHCR</name>
<keyword evidence="2" id="KW-1185">Reference proteome</keyword>
<accession>A0A6G0Y0J1</accession>
<proteinExistence type="predicted"/>
<dbReference type="Proteomes" id="UP000478052">
    <property type="component" value="Unassembled WGS sequence"/>
</dbReference>
<dbReference type="EMBL" id="VUJU01007145">
    <property type="protein sequence ID" value="KAF0746605.1"/>
    <property type="molecule type" value="Genomic_DNA"/>
</dbReference>
<evidence type="ECO:0000313" key="2">
    <source>
        <dbReference type="Proteomes" id="UP000478052"/>
    </source>
</evidence>
<evidence type="ECO:0000313" key="1">
    <source>
        <dbReference type="EMBL" id="KAF0746605.1"/>
    </source>
</evidence>